<gene>
    <name evidence="1" type="ORF">GX656_01075</name>
</gene>
<dbReference type="InterPro" id="IPR012902">
    <property type="entry name" value="N_methyl_site"/>
</dbReference>
<dbReference type="PROSITE" id="PS00409">
    <property type="entry name" value="PROKAR_NTER_METHYL"/>
    <property type="match status" value="1"/>
</dbReference>
<evidence type="ECO:0008006" key="3">
    <source>
        <dbReference type="Google" id="ProtNLM"/>
    </source>
</evidence>
<dbReference type="SUPFAM" id="SSF54523">
    <property type="entry name" value="Pili subunits"/>
    <property type="match status" value="1"/>
</dbReference>
<evidence type="ECO:0000313" key="2">
    <source>
        <dbReference type="Proteomes" id="UP000545876"/>
    </source>
</evidence>
<organism evidence="1 2">
    <name type="scientific">Candidatus Dojkabacteria bacterium</name>
    <dbReference type="NCBI Taxonomy" id="2099670"/>
    <lineage>
        <taxon>Bacteria</taxon>
        <taxon>Candidatus Dojkabacteria</taxon>
    </lineage>
</organism>
<reference evidence="1 2" key="1">
    <citation type="journal article" date="2020" name="Biotechnol. Biofuels">
        <title>New insights from the biogas microbiome by comprehensive genome-resolved metagenomics of nearly 1600 species originating from multiple anaerobic digesters.</title>
        <authorList>
            <person name="Campanaro S."/>
            <person name="Treu L."/>
            <person name="Rodriguez-R L.M."/>
            <person name="Kovalovszki A."/>
            <person name="Ziels R.M."/>
            <person name="Maus I."/>
            <person name="Zhu X."/>
            <person name="Kougias P.G."/>
            <person name="Basile A."/>
            <person name="Luo G."/>
            <person name="Schluter A."/>
            <person name="Konstantinidis K.T."/>
            <person name="Angelidaki I."/>
        </authorList>
    </citation>
    <scope>NUCLEOTIDE SEQUENCE [LARGE SCALE GENOMIC DNA]</scope>
    <source>
        <strain evidence="1">AS06rmzACSIP_65</strain>
    </source>
</reference>
<sequence length="153" mass="17030">MVRKKLKTKDLKGFSLLEIILTLGLLLLISALTFPTTLGNVQKSKIKGYASQIASDIYYQQQRAKSKNISTGIYFTNGRYYLFDGDSFDTGTEKDEKVLPKNTYISSTALTTDNSILFPNDSFKPVSFGNIYVGIGSQSVKVSINEEGLIEYE</sequence>
<name>A0A847CZR0_9BACT</name>
<evidence type="ECO:0000313" key="1">
    <source>
        <dbReference type="EMBL" id="NLD25219.1"/>
    </source>
</evidence>
<proteinExistence type="predicted"/>
<comment type="caution">
    <text evidence="1">The sequence shown here is derived from an EMBL/GenBank/DDBJ whole genome shotgun (WGS) entry which is preliminary data.</text>
</comment>
<dbReference type="Proteomes" id="UP000545876">
    <property type="component" value="Unassembled WGS sequence"/>
</dbReference>
<dbReference type="InterPro" id="IPR045584">
    <property type="entry name" value="Pilin-like"/>
</dbReference>
<accession>A0A847CZR0</accession>
<dbReference type="EMBL" id="JAAZBX010000002">
    <property type="protein sequence ID" value="NLD25219.1"/>
    <property type="molecule type" value="Genomic_DNA"/>
</dbReference>
<dbReference type="AlphaFoldDB" id="A0A847CZR0"/>
<protein>
    <recommendedName>
        <fullName evidence="3">Prepilin-type N-terminal cleavage/methylation domain-containing protein</fullName>
    </recommendedName>
</protein>